<name>S4MXY1_9ACTN</name>
<dbReference type="HOGENOM" id="CLU_3405650_0_0_11"/>
<reference evidence="1 2" key="1">
    <citation type="submission" date="2013-02" db="EMBL/GenBank/DDBJ databases">
        <title>Draft Genome Sequence of Streptomyces afghaniensis, Which Produces Compounds of the Julimycin B-Complex.</title>
        <authorList>
            <person name="Gruening B.A."/>
            <person name="Praeg A."/>
            <person name="Erxleben A."/>
            <person name="Guenther S."/>
            <person name="Fiedler H.-P."/>
            <person name="Goodfellow M."/>
            <person name="Mueller M."/>
        </authorList>
    </citation>
    <scope>NUCLEOTIDE SEQUENCE [LARGE SCALE GENOMIC DNA]</scope>
    <source>
        <strain evidence="1 2">772</strain>
    </source>
</reference>
<gene>
    <name evidence="1" type="ORF">STAFG_4190</name>
</gene>
<evidence type="ECO:0000313" key="2">
    <source>
        <dbReference type="Proteomes" id="UP000015001"/>
    </source>
</evidence>
<dbReference type="AlphaFoldDB" id="S4MXY1"/>
<protein>
    <submittedName>
        <fullName evidence="1">Uncharacterized protein</fullName>
    </submittedName>
</protein>
<keyword evidence="2" id="KW-1185">Reference proteome</keyword>
<dbReference type="EMBL" id="AOPY01001445">
    <property type="protein sequence ID" value="EPJ38782.1"/>
    <property type="molecule type" value="Genomic_DNA"/>
</dbReference>
<accession>S4MXY1</accession>
<dbReference type="Proteomes" id="UP000015001">
    <property type="component" value="Unassembled WGS sequence"/>
</dbReference>
<sequence length="30" mass="3638">MERPQASQEPHECRKRPPVAFDWGPCRWWG</sequence>
<proteinExistence type="predicted"/>
<evidence type="ECO:0000313" key="1">
    <source>
        <dbReference type="EMBL" id="EPJ38782.1"/>
    </source>
</evidence>
<organism evidence="1 2">
    <name type="scientific">Streptomyces afghaniensis 772</name>
    <dbReference type="NCBI Taxonomy" id="1283301"/>
    <lineage>
        <taxon>Bacteria</taxon>
        <taxon>Bacillati</taxon>
        <taxon>Actinomycetota</taxon>
        <taxon>Actinomycetes</taxon>
        <taxon>Kitasatosporales</taxon>
        <taxon>Streptomycetaceae</taxon>
        <taxon>Streptomyces</taxon>
    </lineage>
</organism>
<comment type="caution">
    <text evidence="1">The sequence shown here is derived from an EMBL/GenBank/DDBJ whole genome shotgun (WGS) entry which is preliminary data.</text>
</comment>